<evidence type="ECO:0000313" key="2">
    <source>
        <dbReference type="Proteomes" id="UP000518266"/>
    </source>
</evidence>
<dbReference type="EMBL" id="JAAKFY010000025">
    <property type="protein sequence ID" value="KAF3834498.1"/>
    <property type="molecule type" value="Genomic_DNA"/>
</dbReference>
<accession>A0A7J5XDY5</accession>
<gene>
    <name evidence="1" type="ORF">F7725_027056</name>
</gene>
<protein>
    <submittedName>
        <fullName evidence="1">Uncharacterized protein</fullName>
    </submittedName>
</protein>
<reference evidence="1 2" key="1">
    <citation type="submission" date="2020-03" db="EMBL/GenBank/DDBJ databases">
        <title>Dissostichus mawsoni Genome sequencing and assembly.</title>
        <authorList>
            <person name="Park H."/>
        </authorList>
    </citation>
    <scope>NUCLEOTIDE SEQUENCE [LARGE SCALE GENOMIC DNA]</scope>
    <source>
        <strain evidence="1">DM0001</strain>
        <tissue evidence="1">Muscle</tissue>
    </source>
</reference>
<dbReference type="Proteomes" id="UP000518266">
    <property type="component" value="Unassembled WGS sequence"/>
</dbReference>
<sequence>MTSHPAVAASLDEVQFGLKQQSLRSEIETKEEDLHRKRVTFKPWKHIHFKDCVRKFINDKTTESRK</sequence>
<comment type="caution">
    <text evidence="1">The sequence shown here is derived from an EMBL/GenBank/DDBJ whole genome shotgun (WGS) entry which is preliminary data.</text>
</comment>
<evidence type="ECO:0000313" key="1">
    <source>
        <dbReference type="EMBL" id="KAF3834498.1"/>
    </source>
</evidence>
<keyword evidence="2" id="KW-1185">Reference proteome</keyword>
<proteinExistence type="predicted"/>
<name>A0A7J5XDY5_DISMA</name>
<organism evidence="1 2">
    <name type="scientific">Dissostichus mawsoni</name>
    <name type="common">Antarctic cod</name>
    <dbReference type="NCBI Taxonomy" id="36200"/>
    <lineage>
        <taxon>Eukaryota</taxon>
        <taxon>Metazoa</taxon>
        <taxon>Chordata</taxon>
        <taxon>Craniata</taxon>
        <taxon>Vertebrata</taxon>
        <taxon>Euteleostomi</taxon>
        <taxon>Actinopterygii</taxon>
        <taxon>Neopterygii</taxon>
        <taxon>Teleostei</taxon>
        <taxon>Neoteleostei</taxon>
        <taxon>Acanthomorphata</taxon>
        <taxon>Eupercaria</taxon>
        <taxon>Perciformes</taxon>
        <taxon>Notothenioidei</taxon>
        <taxon>Nototheniidae</taxon>
        <taxon>Dissostichus</taxon>
    </lineage>
</organism>
<dbReference type="AlphaFoldDB" id="A0A7J5XDY5"/>